<dbReference type="GO" id="GO:0003676">
    <property type="term" value="F:nucleic acid binding"/>
    <property type="evidence" value="ECO:0007669"/>
    <property type="project" value="InterPro"/>
</dbReference>
<keyword evidence="3" id="KW-1185">Reference proteome</keyword>
<evidence type="ECO:0000313" key="3">
    <source>
        <dbReference type="Proteomes" id="UP000887116"/>
    </source>
</evidence>
<comment type="caution">
    <text evidence="2">The sequence shown here is derived from an EMBL/GenBank/DDBJ whole genome shotgun (WGS) entry which is preliminary data.</text>
</comment>
<feature type="domain" description="Integrase catalytic" evidence="1">
    <location>
        <begin position="1"/>
        <end position="78"/>
    </location>
</feature>
<evidence type="ECO:0000313" key="2">
    <source>
        <dbReference type="EMBL" id="GFR32646.1"/>
    </source>
</evidence>
<dbReference type="Gene3D" id="3.30.420.10">
    <property type="entry name" value="Ribonuclease H-like superfamily/Ribonuclease H"/>
    <property type="match status" value="1"/>
</dbReference>
<gene>
    <name evidence="2" type="primary">Tf2-6_273</name>
    <name evidence="2" type="ORF">TNCT_376191</name>
</gene>
<dbReference type="EMBL" id="BMAO01029559">
    <property type="protein sequence ID" value="GFR32646.1"/>
    <property type="molecule type" value="Genomic_DNA"/>
</dbReference>
<dbReference type="InterPro" id="IPR012337">
    <property type="entry name" value="RNaseH-like_sf"/>
</dbReference>
<reference evidence="2" key="1">
    <citation type="submission" date="2020-07" db="EMBL/GenBank/DDBJ databases">
        <title>Multicomponent nature underlies the extraordinary mechanical properties of spider dragline silk.</title>
        <authorList>
            <person name="Kono N."/>
            <person name="Nakamura H."/>
            <person name="Mori M."/>
            <person name="Yoshida Y."/>
            <person name="Ohtoshi R."/>
            <person name="Malay A.D."/>
            <person name="Moran D.A.P."/>
            <person name="Tomita M."/>
            <person name="Numata K."/>
            <person name="Arakawa K."/>
        </authorList>
    </citation>
    <scope>NUCLEOTIDE SEQUENCE</scope>
</reference>
<organism evidence="2 3">
    <name type="scientific">Trichonephila clavata</name>
    <name type="common">Joro spider</name>
    <name type="synonym">Nephila clavata</name>
    <dbReference type="NCBI Taxonomy" id="2740835"/>
    <lineage>
        <taxon>Eukaryota</taxon>
        <taxon>Metazoa</taxon>
        <taxon>Ecdysozoa</taxon>
        <taxon>Arthropoda</taxon>
        <taxon>Chelicerata</taxon>
        <taxon>Arachnida</taxon>
        <taxon>Araneae</taxon>
        <taxon>Araneomorphae</taxon>
        <taxon>Entelegynae</taxon>
        <taxon>Araneoidea</taxon>
        <taxon>Nephilidae</taxon>
        <taxon>Trichonephila</taxon>
    </lineage>
</organism>
<protein>
    <submittedName>
        <fullName evidence="2">Transposon Tf2-6 polyprotein</fullName>
    </submittedName>
</protein>
<dbReference type="Proteomes" id="UP000887116">
    <property type="component" value="Unassembled WGS sequence"/>
</dbReference>
<accession>A0A8X6K5R0</accession>
<dbReference type="SUPFAM" id="SSF53098">
    <property type="entry name" value="Ribonuclease H-like"/>
    <property type="match status" value="1"/>
</dbReference>
<dbReference type="InterPro" id="IPR036397">
    <property type="entry name" value="RNaseH_sf"/>
</dbReference>
<sequence length="78" mass="9079">MYRSFLWCSEVIPPRDIKAETVAYKFFSKWIARFGVPERLTTDQGRQCESILFQEFSSLLGIKLIHTTPYHPKANGLI</sequence>
<dbReference type="PROSITE" id="PS50994">
    <property type="entry name" value="INTEGRASE"/>
    <property type="match status" value="1"/>
</dbReference>
<dbReference type="AlphaFoldDB" id="A0A8X6K5R0"/>
<evidence type="ECO:0000259" key="1">
    <source>
        <dbReference type="PROSITE" id="PS50994"/>
    </source>
</evidence>
<dbReference type="OrthoDB" id="6432089at2759"/>
<dbReference type="InterPro" id="IPR001584">
    <property type="entry name" value="Integrase_cat-core"/>
</dbReference>
<dbReference type="PANTHER" id="PTHR38681:SF1">
    <property type="entry name" value="RETROVIRUS-RELATED POL POLYPROTEIN FROM TRANSPOSON 412-LIKE PROTEIN"/>
    <property type="match status" value="1"/>
</dbReference>
<dbReference type="PANTHER" id="PTHR38681">
    <property type="entry name" value="RETROVIRUS-RELATED POL POLYPROTEIN FROM TRANSPOSON 412-LIKE PROTEIN-RELATED"/>
    <property type="match status" value="1"/>
</dbReference>
<dbReference type="GO" id="GO:0015074">
    <property type="term" value="P:DNA integration"/>
    <property type="evidence" value="ECO:0007669"/>
    <property type="project" value="InterPro"/>
</dbReference>
<proteinExistence type="predicted"/>
<name>A0A8X6K5R0_TRICU</name>